<dbReference type="GO" id="GO:0003700">
    <property type="term" value="F:DNA-binding transcription factor activity"/>
    <property type="evidence" value="ECO:0007669"/>
    <property type="project" value="InterPro"/>
</dbReference>
<sequence length="156" mass="17457">MEGGMTITTTSNSKPQLSWNDLKVFHAFAQTGSINSAARHLDVDNSTVSRRLQDLEKQSGVMLVERTSNGYRLTREGSELKQLVNGMAEGAGNIHQWLKEKESVLSGRLTLSCCDISMPRLSTLIRYFQEQHPDTQFTIEPVRHLHDSGLTVLISQ</sequence>
<dbReference type="InterPro" id="IPR036390">
    <property type="entry name" value="WH_DNA-bd_sf"/>
</dbReference>
<dbReference type="InterPro" id="IPR000847">
    <property type="entry name" value="LysR_HTH_N"/>
</dbReference>
<dbReference type="Proteomes" id="UP000290287">
    <property type="component" value="Unassembled WGS sequence"/>
</dbReference>
<organism evidence="3 4">
    <name type="scientific">Veronia nyctiphanis</name>
    <dbReference type="NCBI Taxonomy" id="1278244"/>
    <lineage>
        <taxon>Bacteria</taxon>
        <taxon>Pseudomonadati</taxon>
        <taxon>Pseudomonadota</taxon>
        <taxon>Gammaproteobacteria</taxon>
        <taxon>Vibrionales</taxon>
        <taxon>Vibrionaceae</taxon>
        <taxon>Veronia</taxon>
    </lineage>
</organism>
<dbReference type="AlphaFoldDB" id="A0A4Q0YUM4"/>
<dbReference type="Gene3D" id="1.10.10.10">
    <property type="entry name" value="Winged helix-like DNA-binding domain superfamily/Winged helix DNA-binding domain"/>
    <property type="match status" value="1"/>
</dbReference>
<evidence type="ECO:0000313" key="4">
    <source>
        <dbReference type="Proteomes" id="UP000290287"/>
    </source>
</evidence>
<dbReference type="PROSITE" id="PS50931">
    <property type="entry name" value="HTH_LYSR"/>
    <property type="match status" value="1"/>
</dbReference>
<reference evidence="3 4" key="1">
    <citation type="submission" date="2017-10" db="EMBL/GenBank/DDBJ databases">
        <title>Nyctiphanis sp. nov., isolated from the stomach of the euphausiid Nyctiphanes simplex (Hansen, 1911) in the Gulf of California.</title>
        <authorList>
            <person name="Gomez-Gil B."/>
            <person name="Aguilar-Mendez M."/>
            <person name="Lopez-Cortes A."/>
            <person name="Gomez-Gutierrez J."/>
            <person name="Roque A."/>
            <person name="Lang E."/>
            <person name="Gonzalez-Castillo A."/>
        </authorList>
    </citation>
    <scope>NUCLEOTIDE SEQUENCE [LARGE SCALE GENOMIC DNA]</scope>
    <source>
        <strain evidence="3 4">CAIM 600</strain>
    </source>
</reference>
<dbReference type="InterPro" id="IPR058163">
    <property type="entry name" value="LysR-type_TF_proteobact-type"/>
</dbReference>
<accession>A0A4Q0YUM4</accession>
<feature type="domain" description="HTH lysR-type" evidence="2">
    <location>
        <begin position="17"/>
        <end position="74"/>
    </location>
</feature>
<gene>
    <name evidence="3" type="ORF">CS022_13490</name>
</gene>
<dbReference type="PANTHER" id="PTHR30537:SF3">
    <property type="entry name" value="TRANSCRIPTIONAL REGULATORY PROTEIN"/>
    <property type="match status" value="1"/>
</dbReference>
<dbReference type="SUPFAM" id="SSF46785">
    <property type="entry name" value="Winged helix' DNA-binding domain"/>
    <property type="match status" value="1"/>
</dbReference>
<keyword evidence="4" id="KW-1185">Reference proteome</keyword>
<evidence type="ECO:0000313" key="3">
    <source>
        <dbReference type="EMBL" id="RXJ72859.1"/>
    </source>
</evidence>
<comment type="similarity">
    <text evidence="1">Belongs to the LysR transcriptional regulatory family.</text>
</comment>
<dbReference type="PANTHER" id="PTHR30537">
    <property type="entry name" value="HTH-TYPE TRANSCRIPTIONAL REGULATOR"/>
    <property type="match status" value="1"/>
</dbReference>
<protein>
    <recommendedName>
        <fullName evidence="2">HTH lysR-type domain-containing protein</fullName>
    </recommendedName>
</protein>
<dbReference type="InterPro" id="IPR036388">
    <property type="entry name" value="WH-like_DNA-bd_sf"/>
</dbReference>
<dbReference type="Pfam" id="PF00126">
    <property type="entry name" value="HTH_1"/>
    <property type="match status" value="1"/>
</dbReference>
<dbReference type="GO" id="GO:0006351">
    <property type="term" value="P:DNA-templated transcription"/>
    <property type="evidence" value="ECO:0007669"/>
    <property type="project" value="TreeGrafter"/>
</dbReference>
<name>A0A4Q0YUM4_9GAMM</name>
<proteinExistence type="inferred from homology"/>
<dbReference type="EMBL" id="PEIB01000015">
    <property type="protein sequence ID" value="RXJ72859.1"/>
    <property type="molecule type" value="Genomic_DNA"/>
</dbReference>
<dbReference type="GO" id="GO:0043565">
    <property type="term" value="F:sequence-specific DNA binding"/>
    <property type="evidence" value="ECO:0007669"/>
    <property type="project" value="TreeGrafter"/>
</dbReference>
<comment type="caution">
    <text evidence="3">The sequence shown here is derived from an EMBL/GenBank/DDBJ whole genome shotgun (WGS) entry which is preliminary data.</text>
</comment>
<evidence type="ECO:0000256" key="1">
    <source>
        <dbReference type="ARBA" id="ARBA00009437"/>
    </source>
</evidence>
<evidence type="ECO:0000259" key="2">
    <source>
        <dbReference type="PROSITE" id="PS50931"/>
    </source>
</evidence>